<feature type="domain" description="PH" evidence="2">
    <location>
        <begin position="285"/>
        <end position="384"/>
    </location>
</feature>
<evidence type="ECO:0000259" key="2">
    <source>
        <dbReference type="PROSITE" id="PS50003"/>
    </source>
</evidence>
<dbReference type="InterPro" id="IPR001849">
    <property type="entry name" value="PH_domain"/>
</dbReference>
<dbReference type="SUPFAM" id="SSF103657">
    <property type="entry name" value="BAR/IMD domain-like"/>
    <property type="match status" value="1"/>
</dbReference>
<sequence>MTDLDSLHFKDITLDAPHTKHLVKVTLERALLISTDVKNVKDALSEICDLQVALSGAYQKLSNTLRATLQSGTQTDEDVKQISFQFYSLMDELIDLHQTLSADMRSTLLDRMQEYVDFFSGLASENTDLESSVRARDQAYHAYMRLPKKSNAKTIKSTSAELAALRRTFNWTATLHYGHLNRACRLRGIVPLLTMTNFLDTQTQHARNLSELFGNSASTFLQITQAELQRQLTSEERLIELFTNRVEAIKAQPLATFCPEPWIFTLDDSSSDIISEPGSHPNRKLLSKAGHLLLRNRVNLVWRWVEVFCYTQSGNLMSQQFDEIGASLLVDLNQKGVYIEETVQDDRRNVFQIVSPTERRTIYLQAESNQERDEWIATLTNIIYDVNNLGARNAPSRSESKATSPETPRMASAVNQSDWSVNCMPPVSFDLPAVDQLNSVRDAELIQIHHAAPVSGADSATVSDPSDISNQPSASSSKPDELVVDAEDIPEPLELGFLGSVQLPRNFQSSDPLHFNDVLSYILSCRSASSISHPSVCRLLITRRDIWLLTCEEDSKCPTGDRKRTDVLARIPFTNFRAWLICSGNARLACLLFDGPLSETPTFASSNGQVCLAFESDYSQLVTERLLAAHLERIDSIADSENSAEKESLLQTISRLSEAAPFAKPEVADANRPPSVGTSPSWHD</sequence>
<dbReference type="PROSITE" id="PS50003">
    <property type="entry name" value="PH_DOMAIN"/>
    <property type="match status" value="1"/>
</dbReference>
<dbReference type="InterPro" id="IPR004148">
    <property type="entry name" value="BAR_dom"/>
</dbReference>
<name>A0A4S2M7U1_OPIFE</name>
<dbReference type="GO" id="GO:0010008">
    <property type="term" value="C:endosome membrane"/>
    <property type="evidence" value="ECO:0007669"/>
    <property type="project" value="TreeGrafter"/>
</dbReference>
<dbReference type="PANTHER" id="PTHR46415:SF2">
    <property type="entry name" value="BETA, PUTATIVE-RELATED"/>
    <property type="match status" value="1"/>
</dbReference>
<dbReference type="InterPro" id="IPR047236">
    <property type="entry name" value="PH_DP13A/B"/>
</dbReference>
<dbReference type="Pfam" id="PF00169">
    <property type="entry name" value="PH"/>
    <property type="match status" value="1"/>
</dbReference>
<dbReference type="SMART" id="SM00233">
    <property type="entry name" value="PH"/>
    <property type="match status" value="1"/>
</dbReference>
<dbReference type="SUPFAM" id="SSF50729">
    <property type="entry name" value="PH domain-like"/>
    <property type="match status" value="1"/>
</dbReference>
<evidence type="ECO:0000313" key="4">
    <source>
        <dbReference type="Proteomes" id="UP000308267"/>
    </source>
</evidence>
<proteinExistence type="predicted"/>
<dbReference type="PANTHER" id="PTHR46415">
    <property type="entry name" value="ADAPTOR PROTEIN, PHOSPHOTYROSINE INTERACTION, PH DOMAIN AND LEUCINE ZIPPER-CONTAINING 2"/>
    <property type="match status" value="1"/>
</dbReference>
<evidence type="ECO:0000256" key="1">
    <source>
        <dbReference type="SAM" id="MobiDB-lite"/>
    </source>
</evidence>
<reference evidence="3 4" key="1">
    <citation type="journal article" date="2019" name="BMC Genomics">
        <title>New insights from Opisthorchis felineus genome: update on genomics of the epidemiologically important liver flukes.</title>
        <authorList>
            <person name="Ershov N.I."/>
            <person name="Mordvinov V.A."/>
            <person name="Prokhortchouk E.B."/>
            <person name="Pakharukova M.Y."/>
            <person name="Gunbin K.V."/>
            <person name="Ustyantsev K."/>
            <person name="Genaev M.A."/>
            <person name="Blinov A.G."/>
            <person name="Mazur A."/>
            <person name="Boulygina E."/>
            <person name="Tsygankova S."/>
            <person name="Khrameeva E."/>
            <person name="Chekanov N."/>
            <person name="Fan G."/>
            <person name="Xiao A."/>
            <person name="Zhang H."/>
            <person name="Xu X."/>
            <person name="Yang H."/>
            <person name="Solovyev V."/>
            <person name="Lee S.M."/>
            <person name="Liu X."/>
            <person name="Afonnikov D.A."/>
            <person name="Skryabin K.G."/>
        </authorList>
    </citation>
    <scope>NUCLEOTIDE SEQUENCE [LARGE SCALE GENOMIC DNA]</scope>
    <source>
        <strain evidence="3">AK-0245</strain>
        <tissue evidence="3">Whole organism</tissue>
    </source>
</reference>
<feature type="region of interest" description="Disordered" evidence="1">
    <location>
        <begin position="664"/>
        <end position="684"/>
    </location>
</feature>
<dbReference type="Pfam" id="PF16746">
    <property type="entry name" value="BAR_3"/>
    <property type="match status" value="1"/>
</dbReference>
<feature type="compositionally biased region" description="Polar residues" evidence="1">
    <location>
        <begin position="458"/>
        <end position="477"/>
    </location>
</feature>
<dbReference type="Gene3D" id="2.30.29.30">
    <property type="entry name" value="Pleckstrin-homology domain (PH domain)/Phosphotyrosine-binding domain (PTB)"/>
    <property type="match status" value="1"/>
</dbReference>
<protein>
    <recommendedName>
        <fullName evidence="2">PH domain-containing protein</fullName>
    </recommendedName>
</protein>
<dbReference type="AlphaFoldDB" id="A0A4S2M7U1"/>
<dbReference type="Proteomes" id="UP000308267">
    <property type="component" value="Unassembled WGS sequence"/>
</dbReference>
<feature type="region of interest" description="Disordered" evidence="1">
    <location>
        <begin position="456"/>
        <end position="481"/>
    </location>
</feature>
<feature type="region of interest" description="Disordered" evidence="1">
    <location>
        <begin position="393"/>
        <end position="413"/>
    </location>
</feature>
<accession>A0A4S2M7U1</accession>
<dbReference type="GO" id="GO:0023052">
    <property type="term" value="P:signaling"/>
    <property type="evidence" value="ECO:0007669"/>
    <property type="project" value="TreeGrafter"/>
</dbReference>
<dbReference type="InterPro" id="IPR011993">
    <property type="entry name" value="PH-like_dom_sf"/>
</dbReference>
<dbReference type="Gene3D" id="1.20.1270.60">
    <property type="entry name" value="Arfaptin homology (AH) domain/BAR domain"/>
    <property type="match status" value="1"/>
</dbReference>
<feature type="compositionally biased region" description="Polar residues" evidence="1">
    <location>
        <begin position="395"/>
        <end position="406"/>
    </location>
</feature>
<evidence type="ECO:0000313" key="3">
    <source>
        <dbReference type="EMBL" id="TGZ72482.1"/>
    </source>
</evidence>
<gene>
    <name evidence="3" type="ORF">CRM22_002057</name>
</gene>
<dbReference type="InterPro" id="IPR027267">
    <property type="entry name" value="AH/BAR_dom_sf"/>
</dbReference>
<organism evidence="3 4">
    <name type="scientific">Opisthorchis felineus</name>
    <dbReference type="NCBI Taxonomy" id="147828"/>
    <lineage>
        <taxon>Eukaryota</taxon>
        <taxon>Metazoa</taxon>
        <taxon>Spiralia</taxon>
        <taxon>Lophotrochozoa</taxon>
        <taxon>Platyhelminthes</taxon>
        <taxon>Trematoda</taxon>
        <taxon>Digenea</taxon>
        <taxon>Opisthorchiida</taxon>
        <taxon>Opisthorchiata</taxon>
        <taxon>Opisthorchiidae</taxon>
        <taxon>Opisthorchis</taxon>
    </lineage>
</organism>
<dbReference type="EMBL" id="SJOL01003641">
    <property type="protein sequence ID" value="TGZ72482.1"/>
    <property type="molecule type" value="Genomic_DNA"/>
</dbReference>
<dbReference type="STRING" id="147828.A0A4S2M7U1"/>
<comment type="caution">
    <text evidence="3">The sequence shown here is derived from an EMBL/GenBank/DDBJ whole genome shotgun (WGS) entry which is preliminary data.</text>
</comment>
<keyword evidence="4" id="KW-1185">Reference proteome</keyword>
<dbReference type="InterPro" id="IPR047181">
    <property type="entry name" value="DP13A/B"/>
</dbReference>
<dbReference type="CDD" id="cd13247">
    <property type="entry name" value="BAR-PH_APPL"/>
    <property type="match status" value="1"/>
</dbReference>
<dbReference type="OrthoDB" id="10070851at2759"/>